<feature type="transmembrane region" description="Helical" evidence="8">
    <location>
        <begin position="195"/>
        <end position="211"/>
    </location>
</feature>
<dbReference type="GO" id="GO:0016020">
    <property type="term" value="C:membrane"/>
    <property type="evidence" value="ECO:0007669"/>
    <property type="project" value="UniProtKB-SubCell"/>
</dbReference>
<evidence type="ECO:0000313" key="9">
    <source>
        <dbReference type="EMBL" id="SVE69701.1"/>
    </source>
</evidence>
<evidence type="ECO:0000256" key="1">
    <source>
        <dbReference type="ARBA" id="ARBA00004141"/>
    </source>
</evidence>
<sequence>MSVGPLVTEIICTFIVAAAILYRYGDWFRHHIIVTLSVLVAWYFSFLIIFILPLDVTSTAYRQCIQEHTPEVNISINATIADNVTTDIPEIISNSSVVCKPPWSYVPENVLPQLWRVLYWTSQFLTWFVLPLMQSYTKAGDFTVKGKLKSALIDNAIYYGSYLLIAAILLIYLAAQPDFTFDWPKLKAIAASASNTWGLFWLVLLLGYGLVDIPRSVWHSALPGPLLTRLYFKAAKLHAEKSEAEENLEDYLDALQVALNRITPSDPLRKNVETISDKLPTEWREHMNRRTVNSNSQMNLSDHDEKALVRLHRQVIRALQRQHRTDTQWRNLVDKIIDLEDVHRNVGSHEHYFKRSFDIARPKWIGWVYHPTIEWYWKCLFRRYLCQALAAVLALLSILVVWSELTFFNAQPVLSLFAIFVNLAKEYYDYLSIELLSIATIAYLCVCAYSTVLKIRVLNLYYLAPHHQTDEYSLIFSGMLLCRLTPPMCLNFLGLIHMDSHIIKARLMETYYTQIMGHMDVLPLISDGFNIYFPMAILGLCLGTYFSLGARLLSFIGFQQFVYDEDDITVDLTDEGRELIKREKRRRQRADTSDSRRRNVQVNTYRNDRNTETGGLLLKRETSRTELFSSTSDNGGNSHEEDRYDQLFIQASHRGGGGGRIGDEASNNSAPNSTTTSSSARSNFMRNPPTSVTPSRNFFDGV</sequence>
<evidence type="ECO:0000256" key="2">
    <source>
        <dbReference type="ARBA" id="ARBA00010487"/>
    </source>
</evidence>
<evidence type="ECO:0000256" key="4">
    <source>
        <dbReference type="ARBA" id="ARBA00022989"/>
    </source>
</evidence>
<keyword evidence="5 8" id="KW-0472">Membrane</keyword>
<keyword evidence="4 8" id="KW-1133">Transmembrane helix</keyword>
<dbReference type="InterPro" id="IPR051584">
    <property type="entry name" value="GPCR-associated_LMBR1"/>
</dbReference>
<dbReference type="AlphaFoldDB" id="A0A4Y7LMA3"/>
<feature type="transmembrane region" description="Helical" evidence="8">
    <location>
        <begin position="408"/>
        <end position="424"/>
    </location>
</feature>
<comment type="similarity">
    <text evidence="2">Belongs to the LIMR family.</text>
</comment>
<keyword evidence="6" id="KW-0175">Coiled coil</keyword>
<feature type="transmembrane region" description="Helical" evidence="8">
    <location>
        <begin position="156"/>
        <end position="175"/>
    </location>
</feature>
<evidence type="ECO:0000256" key="3">
    <source>
        <dbReference type="ARBA" id="ARBA00022692"/>
    </source>
</evidence>
<evidence type="ECO:0000256" key="8">
    <source>
        <dbReference type="SAM" id="Phobius"/>
    </source>
</evidence>
<feature type="transmembrane region" description="Helical" evidence="8">
    <location>
        <begin position="6"/>
        <end position="25"/>
    </location>
</feature>
<feature type="compositionally biased region" description="Polar residues" evidence="7">
    <location>
        <begin position="684"/>
        <end position="696"/>
    </location>
</feature>
<evidence type="ECO:0000256" key="5">
    <source>
        <dbReference type="ARBA" id="ARBA00023136"/>
    </source>
</evidence>
<proteinExistence type="evidence at transcript level"/>
<feature type="region of interest" description="Disordered" evidence="7">
    <location>
        <begin position="583"/>
        <end position="640"/>
    </location>
</feature>
<feature type="compositionally biased region" description="Low complexity" evidence="7">
    <location>
        <begin position="665"/>
        <end position="683"/>
    </location>
</feature>
<feature type="transmembrane region" description="Helical" evidence="8">
    <location>
        <begin position="472"/>
        <end position="496"/>
    </location>
</feature>
<name>A0A4Y7LMA3_9CRUS</name>
<evidence type="ECO:0000256" key="7">
    <source>
        <dbReference type="SAM" id="MobiDB-lite"/>
    </source>
</evidence>
<dbReference type="PANTHER" id="PTHR21355:SF0">
    <property type="entry name" value="G-PROTEIN COUPLED RECEPTOR-ASSOCIATED PROTEIN LMBRD2"/>
    <property type="match status" value="1"/>
</dbReference>
<evidence type="ECO:0000256" key="6">
    <source>
        <dbReference type="SAM" id="Coils"/>
    </source>
</evidence>
<feature type="coiled-coil region" evidence="6">
    <location>
        <begin position="234"/>
        <end position="261"/>
    </location>
</feature>
<protein>
    <submittedName>
        <fullName evidence="9">EOG090X03B7</fullName>
    </submittedName>
</protein>
<feature type="compositionally biased region" description="Polar residues" evidence="7">
    <location>
        <begin position="625"/>
        <end position="637"/>
    </location>
</feature>
<keyword evidence="3 8" id="KW-0812">Transmembrane</keyword>
<dbReference type="Pfam" id="PF04791">
    <property type="entry name" value="LMBR1"/>
    <property type="match status" value="1"/>
</dbReference>
<feature type="transmembrane region" description="Helical" evidence="8">
    <location>
        <begin position="384"/>
        <end position="402"/>
    </location>
</feature>
<feature type="transmembrane region" description="Helical" evidence="8">
    <location>
        <begin position="531"/>
        <end position="553"/>
    </location>
</feature>
<dbReference type="InterPro" id="IPR006876">
    <property type="entry name" value="LMBR1-like_membr_prot"/>
</dbReference>
<gene>
    <name evidence="9" type="primary">EOG090X03B7</name>
</gene>
<dbReference type="PANTHER" id="PTHR21355">
    <property type="entry name" value="G-PROTEIN COUPLED RECEPTOR-ASSOCIATED PROTEIN LMBRD2"/>
    <property type="match status" value="1"/>
</dbReference>
<comment type="subcellular location">
    <subcellularLocation>
        <location evidence="1">Membrane</location>
        <topology evidence="1">Multi-pass membrane protein</topology>
    </subcellularLocation>
</comment>
<organism evidence="9">
    <name type="scientific">Eubosmina coregoni</name>
    <dbReference type="NCBI Taxonomy" id="186181"/>
    <lineage>
        <taxon>Eukaryota</taxon>
        <taxon>Metazoa</taxon>
        <taxon>Ecdysozoa</taxon>
        <taxon>Arthropoda</taxon>
        <taxon>Crustacea</taxon>
        <taxon>Branchiopoda</taxon>
        <taxon>Diplostraca</taxon>
        <taxon>Cladocera</taxon>
        <taxon>Anomopoda</taxon>
        <taxon>Bosminidae</taxon>
        <taxon>Eubosmina</taxon>
    </lineage>
</organism>
<accession>A0A4Y7LMA3</accession>
<dbReference type="EMBL" id="LR000082">
    <property type="protein sequence ID" value="SVE69701.1"/>
    <property type="molecule type" value="mRNA"/>
</dbReference>
<feature type="transmembrane region" description="Helical" evidence="8">
    <location>
        <begin position="431"/>
        <end position="452"/>
    </location>
</feature>
<feature type="transmembrane region" description="Helical" evidence="8">
    <location>
        <begin position="32"/>
        <end position="52"/>
    </location>
</feature>
<reference evidence="9" key="1">
    <citation type="submission" date="2018-08" db="EMBL/GenBank/DDBJ databases">
        <authorList>
            <person name="Cornetti L."/>
        </authorList>
    </citation>
    <scope>NUCLEOTIDE SEQUENCE</scope>
    <source>
        <strain evidence="9">FI-BAL1-1</strain>
    </source>
</reference>
<feature type="region of interest" description="Disordered" evidence="7">
    <location>
        <begin position="652"/>
        <end position="702"/>
    </location>
</feature>